<dbReference type="Proteomes" id="UP001420932">
    <property type="component" value="Unassembled WGS sequence"/>
</dbReference>
<gene>
    <name evidence="1" type="ORF">Syun_007379</name>
</gene>
<organism evidence="1 2">
    <name type="scientific">Stephania yunnanensis</name>
    <dbReference type="NCBI Taxonomy" id="152371"/>
    <lineage>
        <taxon>Eukaryota</taxon>
        <taxon>Viridiplantae</taxon>
        <taxon>Streptophyta</taxon>
        <taxon>Embryophyta</taxon>
        <taxon>Tracheophyta</taxon>
        <taxon>Spermatophyta</taxon>
        <taxon>Magnoliopsida</taxon>
        <taxon>Ranunculales</taxon>
        <taxon>Menispermaceae</taxon>
        <taxon>Menispermoideae</taxon>
        <taxon>Cissampelideae</taxon>
        <taxon>Stephania</taxon>
    </lineage>
</organism>
<dbReference type="AlphaFoldDB" id="A0AAP0KYD8"/>
<sequence>MQLELGLVFDYIFSNKCHLGSFATLIFLTHFSSLFHCSFFDVRCQGEEGNYLRKIGVIDNCSKEENGVTLVKPRKDMLKPCNNQVQLSICIFNRHDSGVRKIMTPRKTRKHVNGKAFSPPTLQTQLFDENANCCNLTLKSLRTAYSVAASLLHQTLSRVSLGCFTPSTPTFKNPPGTLNPYSIACIP</sequence>
<evidence type="ECO:0000313" key="2">
    <source>
        <dbReference type="Proteomes" id="UP001420932"/>
    </source>
</evidence>
<reference evidence="1 2" key="1">
    <citation type="submission" date="2024-01" db="EMBL/GenBank/DDBJ databases">
        <title>Genome assemblies of Stephania.</title>
        <authorList>
            <person name="Yang L."/>
        </authorList>
    </citation>
    <scope>NUCLEOTIDE SEQUENCE [LARGE SCALE GENOMIC DNA]</scope>
    <source>
        <strain evidence="1">YNDBR</strain>
        <tissue evidence="1">Leaf</tissue>
    </source>
</reference>
<evidence type="ECO:0000313" key="1">
    <source>
        <dbReference type="EMBL" id="KAK9161038.1"/>
    </source>
</evidence>
<name>A0AAP0KYD8_9MAGN</name>
<accession>A0AAP0KYD8</accession>
<dbReference type="EMBL" id="JBBNAF010000003">
    <property type="protein sequence ID" value="KAK9161038.1"/>
    <property type="molecule type" value="Genomic_DNA"/>
</dbReference>
<comment type="caution">
    <text evidence="1">The sequence shown here is derived from an EMBL/GenBank/DDBJ whole genome shotgun (WGS) entry which is preliminary data.</text>
</comment>
<protein>
    <submittedName>
        <fullName evidence="1">Uncharacterized protein</fullName>
    </submittedName>
</protein>
<proteinExistence type="predicted"/>
<keyword evidence="2" id="KW-1185">Reference proteome</keyword>